<feature type="compositionally biased region" description="Low complexity" evidence="1">
    <location>
        <begin position="41"/>
        <end position="52"/>
    </location>
</feature>
<name>A0A0P0VGA1_ORYSJ</name>
<dbReference type="Proteomes" id="UP000000763">
    <property type="component" value="Chromosome 2"/>
</dbReference>
<dbReference type="EMBL" id="AP008208">
    <property type="protein sequence ID" value="BAF08170.1"/>
    <property type="molecule type" value="Genomic_DNA"/>
</dbReference>
<organism evidence="2 3">
    <name type="scientific">Oryza sativa subsp. japonica</name>
    <name type="common">Rice</name>
    <dbReference type="NCBI Taxonomy" id="39947"/>
    <lineage>
        <taxon>Eukaryota</taxon>
        <taxon>Viridiplantae</taxon>
        <taxon>Streptophyta</taxon>
        <taxon>Embryophyta</taxon>
        <taxon>Tracheophyta</taxon>
        <taxon>Spermatophyta</taxon>
        <taxon>Magnoliopsida</taxon>
        <taxon>Liliopsida</taxon>
        <taxon>Poales</taxon>
        <taxon>Poaceae</taxon>
        <taxon>BOP clade</taxon>
        <taxon>Oryzoideae</taxon>
        <taxon>Oryzeae</taxon>
        <taxon>Oryzinae</taxon>
        <taxon>Oryza</taxon>
        <taxon>Oryza sativa</taxon>
    </lineage>
</organism>
<dbReference type="AlphaFoldDB" id="A0A0P0VGA1"/>
<reference evidence="3" key="2">
    <citation type="journal article" date="2008" name="Nucleic Acids Res.">
        <title>The rice annotation project database (RAP-DB): 2008 update.</title>
        <authorList>
            <consortium name="The rice annotation project (RAP)"/>
        </authorList>
    </citation>
    <scope>GENOME REANNOTATION</scope>
    <source>
        <strain evidence="3">cv. Nipponbare</strain>
    </source>
</reference>
<dbReference type="KEGG" id="dosa:Os02g0207800"/>
<evidence type="ECO:0000256" key="1">
    <source>
        <dbReference type="SAM" id="MobiDB-lite"/>
    </source>
</evidence>
<feature type="compositionally biased region" description="Basic residues" evidence="1">
    <location>
        <begin position="94"/>
        <end position="105"/>
    </location>
</feature>
<feature type="compositionally biased region" description="Polar residues" evidence="1">
    <location>
        <begin position="21"/>
        <end position="40"/>
    </location>
</feature>
<gene>
    <name evidence="2" type="ordered locus">Os02g0207800</name>
</gene>
<evidence type="ECO:0000313" key="2">
    <source>
        <dbReference type="EMBL" id="BAF08170.1"/>
    </source>
</evidence>
<feature type="region of interest" description="Disordered" evidence="1">
    <location>
        <begin position="19"/>
        <end position="61"/>
    </location>
</feature>
<reference evidence="2 3" key="1">
    <citation type="journal article" date="2005" name="Nature">
        <title>The map-based sequence of the rice genome.</title>
        <authorList>
            <consortium name="International rice genome sequencing project (IRGSP)"/>
            <person name="Matsumoto T."/>
            <person name="Wu J."/>
            <person name="Kanamori H."/>
            <person name="Katayose Y."/>
            <person name="Fujisawa M."/>
            <person name="Namiki N."/>
            <person name="Mizuno H."/>
            <person name="Yamamoto K."/>
            <person name="Antonio B.A."/>
            <person name="Baba T."/>
            <person name="Sakata K."/>
            <person name="Nagamura Y."/>
            <person name="Aoki H."/>
            <person name="Arikawa K."/>
            <person name="Arita K."/>
            <person name="Bito T."/>
            <person name="Chiden Y."/>
            <person name="Fujitsuka N."/>
            <person name="Fukunaka R."/>
            <person name="Hamada M."/>
            <person name="Harada C."/>
            <person name="Hayashi A."/>
            <person name="Hijishita S."/>
            <person name="Honda M."/>
            <person name="Hosokawa S."/>
            <person name="Ichikawa Y."/>
            <person name="Idonuma A."/>
            <person name="Iijima M."/>
            <person name="Ikeda M."/>
            <person name="Ikeno M."/>
            <person name="Ito K."/>
            <person name="Ito S."/>
            <person name="Ito T."/>
            <person name="Ito Y."/>
            <person name="Ito Y."/>
            <person name="Iwabuchi A."/>
            <person name="Kamiya K."/>
            <person name="Karasawa W."/>
            <person name="Kurita K."/>
            <person name="Katagiri S."/>
            <person name="Kikuta A."/>
            <person name="Kobayashi H."/>
            <person name="Kobayashi N."/>
            <person name="Machita K."/>
            <person name="Maehara T."/>
            <person name="Masukawa M."/>
            <person name="Mizubayashi T."/>
            <person name="Mukai Y."/>
            <person name="Nagasaki H."/>
            <person name="Nagata Y."/>
            <person name="Naito S."/>
            <person name="Nakashima M."/>
            <person name="Nakama Y."/>
            <person name="Nakamichi Y."/>
            <person name="Nakamura M."/>
            <person name="Meguro A."/>
            <person name="Negishi M."/>
            <person name="Ohta I."/>
            <person name="Ohta T."/>
            <person name="Okamoto M."/>
            <person name="Ono N."/>
            <person name="Saji S."/>
            <person name="Sakaguchi M."/>
            <person name="Sakai K."/>
            <person name="Shibata M."/>
            <person name="Shimokawa T."/>
            <person name="Song J."/>
            <person name="Takazaki Y."/>
            <person name="Terasawa K."/>
            <person name="Tsugane M."/>
            <person name="Tsuji K."/>
            <person name="Ueda S."/>
            <person name="Waki K."/>
            <person name="Yamagata H."/>
            <person name="Yamamoto M."/>
            <person name="Yamamoto S."/>
            <person name="Yamane H."/>
            <person name="Yoshiki S."/>
            <person name="Yoshihara R."/>
            <person name="Yukawa K."/>
            <person name="Zhong H."/>
            <person name="Yano M."/>
            <person name="Yuan Q."/>
            <person name="Ouyang S."/>
            <person name="Liu J."/>
            <person name="Jones K.M."/>
            <person name="Gansberger K."/>
            <person name="Moffat K."/>
            <person name="Hill J."/>
            <person name="Bera J."/>
            <person name="Fadrosh D."/>
            <person name="Jin S."/>
            <person name="Johri S."/>
            <person name="Kim M."/>
            <person name="Overton L."/>
            <person name="Reardon M."/>
            <person name="Tsitrin T."/>
            <person name="Vuong H."/>
            <person name="Weaver B."/>
            <person name="Ciecko A."/>
            <person name="Tallon L."/>
            <person name="Jackson J."/>
            <person name="Pai G."/>
            <person name="Aken S.V."/>
            <person name="Utterback T."/>
            <person name="Reidmuller S."/>
            <person name="Feldblyum T."/>
            <person name="Hsiao J."/>
            <person name="Zismann V."/>
            <person name="Iobst S."/>
            <person name="de Vazeille A.R."/>
            <person name="Buell C.R."/>
            <person name="Ying K."/>
            <person name="Li Y."/>
            <person name="Lu T."/>
            <person name="Huang Y."/>
            <person name="Zhao Q."/>
            <person name="Feng Q."/>
            <person name="Zhang L."/>
            <person name="Zhu J."/>
            <person name="Weng Q."/>
            <person name="Mu J."/>
            <person name="Lu Y."/>
            <person name="Fan D."/>
            <person name="Liu Y."/>
            <person name="Guan J."/>
            <person name="Zhang Y."/>
            <person name="Yu S."/>
            <person name="Liu X."/>
            <person name="Zhang Y."/>
            <person name="Hong G."/>
            <person name="Han B."/>
            <person name="Choisne N."/>
            <person name="Demange N."/>
            <person name="Orjeda G."/>
            <person name="Samain S."/>
            <person name="Cattolico L."/>
            <person name="Pelletier E."/>
            <person name="Couloux A."/>
            <person name="Segurens B."/>
            <person name="Wincker P."/>
            <person name="D'Hont A."/>
            <person name="Scarpelli C."/>
            <person name="Weissenbach J."/>
            <person name="Salanoubat M."/>
            <person name="Quetier F."/>
            <person name="Yu Y."/>
            <person name="Kim H.R."/>
            <person name="Rambo T."/>
            <person name="Currie J."/>
            <person name="Collura K."/>
            <person name="Luo M."/>
            <person name="Yang T."/>
            <person name="Ammiraju J.S.S."/>
            <person name="Engler F."/>
            <person name="Soderlund C."/>
            <person name="Wing R.A."/>
            <person name="Palmer L.E."/>
            <person name="de la Bastide M."/>
            <person name="Spiegel L."/>
            <person name="Nascimento L."/>
            <person name="Zutavern T."/>
            <person name="O'Shaughnessy A."/>
            <person name="Dike S."/>
            <person name="Dedhia N."/>
            <person name="Preston R."/>
            <person name="Balija V."/>
            <person name="McCombie W.R."/>
            <person name="Chow T."/>
            <person name="Chen H."/>
            <person name="Chung M."/>
            <person name="Chen C."/>
            <person name="Shaw J."/>
            <person name="Wu H."/>
            <person name="Hsiao K."/>
            <person name="Chao Y."/>
            <person name="Chu M."/>
            <person name="Cheng C."/>
            <person name="Hour A."/>
            <person name="Lee P."/>
            <person name="Lin S."/>
            <person name="Lin Y."/>
            <person name="Liou J."/>
            <person name="Liu S."/>
            <person name="Hsing Y."/>
            <person name="Raghuvanshi S."/>
            <person name="Mohanty A."/>
            <person name="Bharti A.K."/>
            <person name="Gaur A."/>
            <person name="Gupta V."/>
            <person name="Kumar D."/>
            <person name="Ravi V."/>
            <person name="Vij S."/>
            <person name="Kapur A."/>
            <person name="Khurana P."/>
            <person name="Khurana P."/>
            <person name="Khurana J.P."/>
            <person name="Tyagi A.K."/>
            <person name="Gaikwad K."/>
            <person name="Singh A."/>
            <person name="Dalal V."/>
            <person name="Srivastava S."/>
            <person name="Dixit A."/>
            <person name="Pal A.K."/>
            <person name="Ghazi I.A."/>
            <person name="Yadav M."/>
            <person name="Pandit A."/>
            <person name="Bhargava A."/>
            <person name="Sureshbabu K."/>
            <person name="Batra K."/>
            <person name="Sharma T.R."/>
            <person name="Mohapatra T."/>
            <person name="Singh N.K."/>
            <person name="Messing J."/>
            <person name="Nelson A.B."/>
            <person name="Fuks G."/>
            <person name="Kavchok S."/>
            <person name="Keizer G."/>
            <person name="Linton E."/>
            <person name="Llaca V."/>
            <person name="Song R."/>
            <person name="Tanyolac B."/>
            <person name="Young S."/>
            <person name="Ho-Il K."/>
            <person name="Hahn J.H."/>
            <person name="Sangsakoo G."/>
            <person name="Vanavichit A."/>
            <person name="de Mattos Luiz.A.T."/>
            <person name="Zimmer P.D."/>
            <person name="Malone G."/>
            <person name="Dellagostin O."/>
            <person name="de Oliveira A.C."/>
            <person name="Bevan M."/>
            <person name="Bancroft I."/>
            <person name="Minx P."/>
            <person name="Cordum H."/>
            <person name="Wilson R."/>
            <person name="Cheng Z."/>
            <person name="Jin W."/>
            <person name="Jiang J."/>
            <person name="Leong S.A."/>
            <person name="Iwama H."/>
            <person name="Gojobori T."/>
            <person name="Itoh T."/>
            <person name="Niimura Y."/>
            <person name="Fujii Y."/>
            <person name="Habara T."/>
            <person name="Sakai H."/>
            <person name="Sato Y."/>
            <person name="Wilson G."/>
            <person name="Kumar K."/>
            <person name="McCouch S."/>
            <person name="Juretic N."/>
            <person name="Hoen D."/>
            <person name="Wright S."/>
            <person name="Bruskiewich R."/>
            <person name="Bureau T."/>
            <person name="Miyao A."/>
            <person name="Hirochika H."/>
            <person name="Nishikawa T."/>
            <person name="Kadowaki K."/>
            <person name="Sugiura M."/>
            <person name="Burr B."/>
            <person name="Sasaki T."/>
        </authorList>
    </citation>
    <scope>NUCLEOTIDE SEQUENCE [LARGE SCALE GENOMIC DNA]</scope>
    <source>
        <strain evidence="3">cv. Nipponbare</strain>
    </source>
</reference>
<feature type="region of interest" description="Disordered" evidence="1">
    <location>
        <begin position="91"/>
        <end position="135"/>
    </location>
</feature>
<protein>
    <submittedName>
        <fullName evidence="2">Os02g0207800 protein</fullName>
    </submittedName>
</protein>
<sequence>MRLLSSLAARSYSILDPSGEVTPSSVPCTTRNGAATSPKLSRSSAVTRASSRIVPTRGEPRYSRGLDAITLSFAGSRIDLPTILLSGITAHVSARPKRRPYRKSRTRDGYMSSGKTSSGADRMIPAHPASGGERR</sequence>
<dbReference type="Gramene" id="Os02t0207800-01">
    <property type="protein sequence ID" value="Os02t0207800-01"/>
    <property type="gene ID" value="Os02g0207800"/>
</dbReference>
<accession>A0A0P0VGA1</accession>
<evidence type="ECO:0000313" key="3">
    <source>
        <dbReference type="Proteomes" id="UP000000763"/>
    </source>
</evidence>
<proteinExistence type="predicted"/>